<comment type="caution">
    <text evidence="2">The sequence shown here is derived from an EMBL/GenBank/DDBJ whole genome shotgun (WGS) entry which is preliminary data.</text>
</comment>
<name>A0ABN3MEI0_9MICO</name>
<dbReference type="Proteomes" id="UP001500730">
    <property type="component" value="Unassembled WGS sequence"/>
</dbReference>
<dbReference type="RefSeq" id="WP_344257212.1">
    <property type="nucleotide sequence ID" value="NZ_BAAARE010000030.1"/>
</dbReference>
<dbReference type="Pfam" id="PF20199">
    <property type="entry name" value="RepSA"/>
    <property type="match status" value="1"/>
</dbReference>
<gene>
    <name evidence="2" type="ORF">GCM10009858_43560</name>
</gene>
<evidence type="ECO:0000256" key="1">
    <source>
        <dbReference type="SAM" id="MobiDB-lite"/>
    </source>
</evidence>
<organism evidence="2 3">
    <name type="scientific">Terrabacter carboxydivorans</name>
    <dbReference type="NCBI Taxonomy" id="619730"/>
    <lineage>
        <taxon>Bacteria</taxon>
        <taxon>Bacillati</taxon>
        <taxon>Actinomycetota</taxon>
        <taxon>Actinomycetes</taxon>
        <taxon>Micrococcales</taxon>
        <taxon>Intrasporangiaceae</taxon>
        <taxon>Terrabacter</taxon>
    </lineage>
</organism>
<reference evidence="2 3" key="1">
    <citation type="journal article" date="2019" name="Int. J. Syst. Evol. Microbiol.">
        <title>The Global Catalogue of Microorganisms (GCM) 10K type strain sequencing project: providing services to taxonomists for standard genome sequencing and annotation.</title>
        <authorList>
            <consortium name="The Broad Institute Genomics Platform"/>
            <consortium name="The Broad Institute Genome Sequencing Center for Infectious Disease"/>
            <person name="Wu L."/>
            <person name="Ma J."/>
        </authorList>
    </citation>
    <scope>NUCLEOTIDE SEQUENCE [LARGE SCALE GENOMIC DNA]</scope>
    <source>
        <strain evidence="2 3">JCM 16259</strain>
    </source>
</reference>
<evidence type="ECO:0008006" key="4">
    <source>
        <dbReference type="Google" id="ProtNLM"/>
    </source>
</evidence>
<accession>A0ABN3MEI0</accession>
<evidence type="ECO:0000313" key="2">
    <source>
        <dbReference type="EMBL" id="GAA2500545.1"/>
    </source>
</evidence>
<evidence type="ECO:0000313" key="3">
    <source>
        <dbReference type="Proteomes" id="UP001500730"/>
    </source>
</evidence>
<dbReference type="InterPro" id="IPR046828">
    <property type="entry name" value="RepSA"/>
</dbReference>
<dbReference type="EMBL" id="BAAARE010000030">
    <property type="protein sequence ID" value="GAA2500545.1"/>
    <property type="molecule type" value="Genomic_DNA"/>
</dbReference>
<feature type="region of interest" description="Disordered" evidence="1">
    <location>
        <begin position="74"/>
        <end position="135"/>
    </location>
</feature>
<protein>
    <recommendedName>
        <fullName evidence="4">Replication initiation protein</fullName>
    </recommendedName>
</protein>
<sequence>MSPHLDAGVVHELALKEGVCVRPLLHRVTDRETGEHTVVVMPCRSVRESRCPNCAEAARRLRMQQCSEGWHLDHEPEQADEQEPSDQDDPADHADESAPEQDEQATRRTRSTRRRDDLGELPLKPAEPRTIGAVFEGKNGRTYRPSMFVTLTLRSYGRISPGRGVPTDPTRYDYRTAALDALHFTKLLDRWIQNLRRCAGFKVQYFGAIEAQRRLAAHFHVALRGAIPRSTLRAVTRATYAQVWWPPMDDTVYTDRVPVWDGVDYTDPDTQVPLTTWDEAMRRLDEDADARPAHTLAFGRQVDIKGLLGGTPDADRTVRYLAKYLTKSVAETYTQPEVFDAAYEAHIDRLHNEVRYLPCSPACANWLRFGVQPKDPGPGLCPGQCSSPAHDRENLGIGGRRIQVSRGWSGKTLSDHRADRSAVVRQVLEAAGYNPHEADRMSTETLSEDGSPKYHWQTVHLPPEKASEAIIQSVFERRRWRNEYERAKASVLCNAPPVEVNSATS</sequence>
<keyword evidence="3" id="KW-1185">Reference proteome</keyword>
<feature type="compositionally biased region" description="Acidic residues" evidence="1">
    <location>
        <begin position="78"/>
        <end position="89"/>
    </location>
</feature>
<proteinExistence type="predicted"/>